<dbReference type="GO" id="GO:0019748">
    <property type="term" value="P:secondary metabolic process"/>
    <property type="evidence" value="ECO:0007669"/>
    <property type="project" value="TreeGrafter"/>
</dbReference>
<dbReference type="InterPro" id="IPR006680">
    <property type="entry name" value="Amidohydro-rel"/>
</dbReference>
<evidence type="ECO:0000256" key="4">
    <source>
        <dbReference type="ARBA" id="ARBA00022989"/>
    </source>
</evidence>
<dbReference type="InterPro" id="IPR032465">
    <property type="entry name" value="ACMSD"/>
</dbReference>
<dbReference type="Gene3D" id="3.20.20.140">
    <property type="entry name" value="Metal-dependent hydrolases"/>
    <property type="match status" value="1"/>
</dbReference>
<keyword evidence="5 8" id="KW-0472">Membrane</keyword>
<evidence type="ECO:0000313" key="10">
    <source>
        <dbReference type="EMBL" id="GJJ16005.1"/>
    </source>
</evidence>
<accession>A0AAV5ANF8</accession>
<evidence type="ECO:0000256" key="1">
    <source>
        <dbReference type="ARBA" id="ARBA00004141"/>
    </source>
</evidence>
<dbReference type="InterPro" id="IPR032466">
    <property type="entry name" value="Metal_Hydrolase"/>
</dbReference>
<comment type="caution">
    <text evidence="10">The sequence shown here is derived from an EMBL/GenBank/DDBJ whole genome shotgun (WGS) entry which is preliminary data.</text>
</comment>
<feature type="domain" description="Amidohydrolase-related" evidence="9">
    <location>
        <begin position="60"/>
        <end position="353"/>
    </location>
</feature>
<keyword evidence="11" id="KW-1185">Reference proteome</keyword>
<keyword evidence="3 7" id="KW-0210">Decarboxylase</keyword>
<evidence type="ECO:0000256" key="6">
    <source>
        <dbReference type="ARBA" id="ARBA00023239"/>
    </source>
</evidence>
<evidence type="ECO:0000259" key="9">
    <source>
        <dbReference type="Pfam" id="PF04909"/>
    </source>
</evidence>
<reference evidence="10" key="1">
    <citation type="submission" date="2021-10" db="EMBL/GenBank/DDBJ databases">
        <title>De novo Genome Assembly of Clathrus columnatus (Basidiomycota, Fungi) Using Illumina and Nanopore Sequence Data.</title>
        <authorList>
            <person name="Ogiso-Tanaka E."/>
            <person name="Itagaki H."/>
            <person name="Hosoya T."/>
            <person name="Hosaka K."/>
        </authorList>
    </citation>
    <scope>NUCLEOTIDE SEQUENCE</scope>
    <source>
        <strain evidence="10">MO-923</strain>
    </source>
</reference>
<dbReference type="GO" id="GO:0016787">
    <property type="term" value="F:hydrolase activity"/>
    <property type="evidence" value="ECO:0007669"/>
    <property type="project" value="InterPro"/>
</dbReference>
<evidence type="ECO:0000256" key="5">
    <source>
        <dbReference type="ARBA" id="ARBA00023136"/>
    </source>
</evidence>
<proteinExistence type="inferred from homology"/>
<feature type="transmembrane region" description="Helical" evidence="8">
    <location>
        <begin position="393"/>
        <end position="412"/>
    </location>
</feature>
<dbReference type="GO" id="GO:0016831">
    <property type="term" value="F:carboxy-lyase activity"/>
    <property type="evidence" value="ECO:0007669"/>
    <property type="project" value="UniProtKB-KW"/>
</dbReference>
<gene>
    <name evidence="10" type="ORF">Clacol_010284</name>
</gene>
<keyword evidence="4 8" id="KW-1133">Transmembrane helix</keyword>
<dbReference type="EMBL" id="BPWL01000012">
    <property type="protein sequence ID" value="GJJ16005.1"/>
    <property type="molecule type" value="Genomic_DNA"/>
</dbReference>
<dbReference type="SUPFAM" id="SSF51556">
    <property type="entry name" value="Metallo-dependent hydrolases"/>
    <property type="match status" value="1"/>
</dbReference>
<feature type="transmembrane region" description="Helical" evidence="8">
    <location>
        <begin position="551"/>
        <end position="570"/>
    </location>
</feature>
<organism evidence="10 11">
    <name type="scientific">Clathrus columnatus</name>
    <dbReference type="NCBI Taxonomy" id="1419009"/>
    <lineage>
        <taxon>Eukaryota</taxon>
        <taxon>Fungi</taxon>
        <taxon>Dikarya</taxon>
        <taxon>Basidiomycota</taxon>
        <taxon>Agaricomycotina</taxon>
        <taxon>Agaricomycetes</taxon>
        <taxon>Phallomycetidae</taxon>
        <taxon>Phallales</taxon>
        <taxon>Clathraceae</taxon>
        <taxon>Clathrus</taxon>
    </lineage>
</organism>
<name>A0AAV5ANF8_9AGAM</name>
<sequence>MSSHTITASSDSVRSVGAVILKPELANPRVICLEEHISFPEITQQFSQNIPERIKNSLRHLNPFPEYTWPRLPEIGDGRIADMDKGGVTIQILSLAAAGFDNLSDEDATSLSQQVNDLLAQKIESSPQPNRFRAFAYLPFQAPEAAVKELYRCIKELGMVGVLLNGNIQGKFLDDPQFEPILAAACELNVPIYLHPSPPPETVWDSYYELPDSRLSATLATAGWGWHAEVAVHVLRIALGGVFEKFQNLKIVIGHQGEMLPMMMSRFDHMFNISKTGFKRAISQMLRDQVYVTLSGMFTLPPTLCTIQTFGIDHVLFANDYPFFPAEDCFAFIKVLQDVLAPADVRKILSENADSCGISSHPYCAIRRAGRNKYWVHDKVGIRKALVYKRPKLLWILPTIVICGIGEIIGWADLIAFLTADVVALIVQAVGGAKASLAFQNGHSPNPGGHVMLIGIVLQLIGILFYIALATEFFLRFHFQKPFARKSSTPEEETSVDKTSEKEEPLLIGFASLPRSTLIVVSGLALATLTGYRTVELSDGWTGRIITTQRFFNYLDGAPICLALFILNVLHPRFVY</sequence>
<dbReference type="AlphaFoldDB" id="A0AAV5ANF8"/>
<evidence type="ECO:0000256" key="3">
    <source>
        <dbReference type="ARBA" id="ARBA00022793"/>
    </source>
</evidence>
<evidence type="ECO:0000256" key="2">
    <source>
        <dbReference type="ARBA" id="ARBA00022692"/>
    </source>
</evidence>
<dbReference type="PANTHER" id="PTHR21240:SF30">
    <property type="entry name" value="AMIDOHYDROLASE-RELATED DOMAIN-CONTAINING PROTEIN-RELATED"/>
    <property type="match status" value="1"/>
</dbReference>
<keyword evidence="2 8" id="KW-0812">Transmembrane</keyword>
<dbReference type="Pfam" id="PF04479">
    <property type="entry name" value="RTA1"/>
    <property type="match status" value="1"/>
</dbReference>
<dbReference type="GO" id="GO:0005829">
    <property type="term" value="C:cytosol"/>
    <property type="evidence" value="ECO:0007669"/>
    <property type="project" value="TreeGrafter"/>
</dbReference>
<dbReference type="PANTHER" id="PTHR21240">
    <property type="entry name" value="2-AMINO-3-CARBOXYLMUCONATE-6-SEMIALDEHYDE DECARBOXYLASE"/>
    <property type="match status" value="1"/>
</dbReference>
<dbReference type="Pfam" id="PF04909">
    <property type="entry name" value="Amidohydro_2"/>
    <property type="match status" value="1"/>
</dbReference>
<protein>
    <recommendedName>
        <fullName evidence="9">Amidohydrolase-related domain-containing protein</fullName>
    </recommendedName>
</protein>
<dbReference type="Proteomes" id="UP001050691">
    <property type="component" value="Unassembled WGS sequence"/>
</dbReference>
<dbReference type="InterPro" id="IPR007568">
    <property type="entry name" value="RTA1"/>
</dbReference>
<dbReference type="GO" id="GO:0016020">
    <property type="term" value="C:membrane"/>
    <property type="evidence" value="ECO:0007669"/>
    <property type="project" value="UniProtKB-SubCell"/>
</dbReference>
<evidence type="ECO:0000313" key="11">
    <source>
        <dbReference type="Proteomes" id="UP001050691"/>
    </source>
</evidence>
<evidence type="ECO:0000256" key="8">
    <source>
        <dbReference type="SAM" id="Phobius"/>
    </source>
</evidence>
<feature type="transmembrane region" description="Helical" evidence="8">
    <location>
        <begin position="451"/>
        <end position="469"/>
    </location>
</feature>
<comment type="similarity">
    <text evidence="7">Belongs to the metallo-dependent hydrolases superfamily.</text>
</comment>
<comment type="subcellular location">
    <subcellularLocation>
        <location evidence="1">Membrane</location>
        <topology evidence="1">Multi-pass membrane protein</topology>
    </subcellularLocation>
</comment>
<evidence type="ECO:0000256" key="7">
    <source>
        <dbReference type="RuleBase" id="RU366045"/>
    </source>
</evidence>
<keyword evidence="6 7" id="KW-0456">Lyase</keyword>